<organism evidence="11 12">
    <name type="scientific">Ridgeia piscesae</name>
    <name type="common">Tubeworm</name>
    <dbReference type="NCBI Taxonomy" id="27915"/>
    <lineage>
        <taxon>Eukaryota</taxon>
        <taxon>Metazoa</taxon>
        <taxon>Spiralia</taxon>
        <taxon>Lophotrochozoa</taxon>
        <taxon>Annelida</taxon>
        <taxon>Polychaeta</taxon>
        <taxon>Sedentaria</taxon>
        <taxon>Canalipalpata</taxon>
        <taxon>Sabellida</taxon>
        <taxon>Siboglinidae</taxon>
        <taxon>Ridgeia</taxon>
    </lineage>
</organism>
<dbReference type="Gene3D" id="3.30.230.10">
    <property type="match status" value="1"/>
</dbReference>
<dbReference type="PANTHER" id="PTHR48277:SF1">
    <property type="entry name" value="MITOCHONDRIAL RIBOSOMAL PROTEIN S5"/>
    <property type="match status" value="1"/>
</dbReference>
<evidence type="ECO:0000256" key="3">
    <source>
        <dbReference type="ARBA" id="ARBA00022980"/>
    </source>
</evidence>
<evidence type="ECO:0000259" key="10">
    <source>
        <dbReference type="PROSITE" id="PS50881"/>
    </source>
</evidence>
<dbReference type="SUPFAM" id="SSF54768">
    <property type="entry name" value="dsRNA-binding domain-like"/>
    <property type="match status" value="1"/>
</dbReference>
<dbReference type="Gene3D" id="3.30.160.20">
    <property type="match status" value="1"/>
</dbReference>
<keyword evidence="3 8" id="KW-0689">Ribosomal protein</keyword>
<keyword evidence="12" id="KW-1185">Reference proteome</keyword>
<dbReference type="AlphaFoldDB" id="A0AAD9P6H3"/>
<evidence type="ECO:0000256" key="7">
    <source>
        <dbReference type="ARBA" id="ARBA00041606"/>
    </source>
</evidence>
<evidence type="ECO:0000256" key="6">
    <source>
        <dbReference type="ARBA" id="ARBA00039335"/>
    </source>
</evidence>
<evidence type="ECO:0000256" key="2">
    <source>
        <dbReference type="ARBA" id="ARBA00008945"/>
    </source>
</evidence>
<dbReference type="GO" id="GO:0006412">
    <property type="term" value="P:translation"/>
    <property type="evidence" value="ECO:0007669"/>
    <property type="project" value="InterPro"/>
</dbReference>
<dbReference type="GO" id="GO:0003735">
    <property type="term" value="F:structural constituent of ribosome"/>
    <property type="evidence" value="ECO:0007669"/>
    <property type="project" value="UniProtKB-UniRule"/>
</dbReference>
<dbReference type="InterPro" id="IPR020568">
    <property type="entry name" value="Ribosomal_Su5_D2-typ_SF"/>
</dbReference>
<keyword evidence="4" id="KW-0496">Mitochondrion</keyword>
<reference evidence="11" key="1">
    <citation type="journal article" date="2023" name="Mol. Biol. Evol.">
        <title>Third-Generation Sequencing Reveals the Adaptive Role of the Epigenome in Three Deep-Sea Polychaetes.</title>
        <authorList>
            <person name="Perez M."/>
            <person name="Aroh O."/>
            <person name="Sun Y."/>
            <person name="Lan Y."/>
            <person name="Juniper S.K."/>
            <person name="Young C.R."/>
            <person name="Angers B."/>
            <person name="Qian P.Y."/>
        </authorList>
    </citation>
    <scope>NUCLEOTIDE SEQUENCE</scope>
    <source>
        <strain evidence="11">R07B-5</strain>
    </source>
</reference>
<evidence type="ECO:0000256" key="8">
    <source>
        <dbReference type="PROSITE-ProRule" id="PRU00268"/>
    </source>
</evidence>
<dbReference type="Pfam" id="PF03719">
    <property type="entry name" value="Ribosomal_S5_C"/>
    <property type="match status" value="1"/>
</dbReference>
<dbReference type="InterPro" id="IPR013810">
    <property type="entry name" value="Ribosomal_uS5_N"/>
</dbReference>
<protein>
    <recommendedName>
        <fullName evidence="6">Small ribosomal subunit protein uS5m</fullName>
    </recommendedName>
    <alternativeName>
        <fullName evidence="7">28S ribosomal protein S5, mitochondrial</fullName>
    </alternativeName>
</protein>
<comment type="subcellular location">
    <subcellularLocation>
        <location evidence="1">Mitochondrion</location>
    </subcellularLocation>
</comment>
<dbReference type="InterPro" id="IPR014721">
    <property type="entry name" value="Ribsml_uS5_D2-typ_fold_subgr"/>
</dbReference>
<dbReference type="SUPFAM" id="SSF54211">
    <property type="entry name" value="Ribosomal protein S5 domain 2-like"/>
    <property type="match status" value="1"/>
</dbReference>
<accession>A0AAD9P6H3</accession>
<gene>
    <name evidence="11" type="ORF">NP493_110g06042</name>
</gene>
<evidence type="ECO:0000313" key="12">
    <source>
        <dbReference type="Proteomes" id="UP001209878"/>
    </source>
</evidence>
<sequence>MAAAWRAGVLILTKCPRIITSCSPEWQQTRHQCSLVTQQLQYRVCLRAHTLSQHSSAQMLQPPTVITTITRDTTYFTKVGADQLWEGVVAVSNAGRKRGRGKRVGRKKITDLNRGQMIGTGRANFLWPGLNTPVLKGRQVIQRKQLPPNPDRDAELVRIRDEMSRISYKANPPLLRGWSGSRFPGQSVGPPDPVGDYKFEGFDTKVLEFRLVTNMTGTLGRKQSFTAFVVVGNKNGLAGYGLGKSQNGRAAIRVAKNRAAQNLMFIPRFQNHTVFHNMYTKYHKTSIFVHKKQKGHGLVSHRVISTICEMMGIRDIHAKVEGSTKNVKAITKGFFNALIHQETHQDLADRMGLHVVETSKLRADLPVVVASPTDGIVRDKQLVDEEEDLEMDYDRLYFGGKVEYERPKKLPFYHKLRSYRYRKAEDYMRRNQAGCKVLRDAGLW</sequence>
<dbReference type="Proteomes" id="UP001209878">
    <property type="component" value="Unassembled WGS sequence"/>
</dbReference>
<dbReference type="InterPro" id="IPR005324">
    <property type="entry name" value="Ribosomal_uS5_C"/>
</dbReference>
<evidence type="ECO:0000256" key="9">
    <source>
        <dbReference type="RuleBase" id="RU003823"/>
    </source>
</evidence>
<dbReference type="PROSITE" id="PS50881">
    <property type="entry name" value="S5_DSRBD"/>
    <property type="match status" value="1"/>
</dbReference>
<comment type="caution">
    <text evidence="11">The sequence shown here is derived from an EMBL/GenBank/DDBJ whole genome shotgun (WGS) entry which is preliminary data.</text>
</comment>
<dbReference type="FunFam" id="3.30.230.10:FF:000002">
    <property type="entry name" value="30S ribosomal protein S5"/>
    <property type="match status" value="1"/>
</dbReference>
<name>A0AAD9P6H3_RIDPI</name>
<dbReference type="InterPro" id="IPR048584">
    <property type="entry name" value="Ribosomal_uS5m_N"/>
</dbReference>
<evidence type="ECO:0000256" key="1">
    <source>
        <dbReference type="ARBA" id="ARBA00004173"/>
    </source>
</evidence>
<comment type="similarity">
    <text evidence="2 9">Belongs to the universal ribosomal protein uS5 family.</text>
</comment>
<dbReference type="GO" id="GO:0003723">
    <property type="term" value="F:RNA binding"/>
    <property type="evidence" value="ECO:0007669"/>
    <property type="project" value="InterPro"/>
</dbReference>
<dbReference type="GO" id="GO:0005743">
    <property type="term" value="C:mitochondrial inner membrane"/>
    <property type="evidence" value="ECO:0007669"/>
    <property type="project" value="UniProtKB-ARBA"/>
</dbReference>
<dbReference type="InterPro" id="IPR000851">
    <property type="entry name" value="Ribosomal_uS5"/>
</dbReference>
<proteinExistence type="inferred from homology"/>
<keyword evidence="5 8" id="KW-0687">Ribonucleoprotein</keyword>
<dbReference type="PANTHER" id="PTHR48277">
    <property type="entry name" value="MITOCHONDRIAL RIBOSOMAL PROTEIN S5"/>
    <property type="match status" value="1"/>
</dbReference>
<feature type="domain" description="S5 DRBM" evidence="10">
    <location>
        <begin position="202"/>
        <end position="266"/>
    </location>
</feature>
<dbReference type="GO" id="GO:0005763">
    <property type="term" value="C:mitochondrial small ribosomal subunit"/>
    <property type="evidence" value="ECO:0007669"/>
    <property type="project" value="UniProtKB-ARBA"/>
</dbReference>
<dbReference type="EMBL" id="JAODUO010000116">
    <property type="protein sequence ID" value="KAK2189029.1"/>
    <property type="molecule type" value="Genomic_DNA"/>
</dbReference>
<dbReference type="Pfam" id="PF21251">
    <property type="entry name" value="Ribosomal_uS5m_N"/>
    <property type="match status" value="1"/>
</dbReference>
<evidence type="ECO:0000256" key="4">
    <source>
        <dbReference type="ARBA" id="ARBA00023128"/>
    </source>
</evidence>
<dbReference type="FunFam" id="3.30.160.20:FF:000022">
    <property type="entry name" value="28S ribosomal protein S5, mitochondrial"/>
    <property type="match status" value="1"/>
</dbReference>
<evidence type="ECO:0000313" key="11">
    <source>
        <dbReference type="EMBL" id="KAK2189029.1"/>
    </source>
</evidence>
<evidence type="ECO:0000256" key="5">
    <source>
        <dbReference type="ARBA" id="ARBA00023274"/>
    </source>
</evidence>
<dbReference type="Pfam" id="PF00333">
    <property type="entry name" value="Ribosomal_S5"/>
    <property type="match status" value="1"/>
</dbReference>